<sequence length="66" mass="7560">MYPFSAKGLKFYADSELNQTEELLELVSRQGMALGVGSIRDHRFNDTLDRRELLVPWMGLQAIEDS</sequence>
<gene>
    <name evidence="1" type="ORF">PC110_g10095</name>
</gene>
<protein>
    <submittedName>
        <fullName evidence="1">Uncharacterized protein</fullName>
    </submittedName>
</protein>
<organism evidence="1 2">
    <name type="scientific">Phytophthora cactorum</name>
    <dbReference type="NCBI Taxonomy" id="29920"/>
    <lineage>
        <taxon>Eukaryota</taxon>
        <taxon>Sar</taxon>
        <taxon>Stramenopiles</taxon>
        <taxon>Oomycota</taxon>
        <taxon>Peronosporomycetes</taxon>
        <taxon>Peronosporales</taxon>
        <taxon>Peronosporaceae</taxon>
        <taxon>Phytophthora</taxon>
    </lineage>
</organism>
<proteinExistence type="predicted"/>
<keyword evidence="2" id="KW-1185">Reference proteome</keyword>
<dbReference type="EMBL" id="MJFZ01000233">
    <property type="protein sequence ID" value="RAW33574.1"/>
    <property type="molecule type" value="Genomic_DNA"/>
</dbReference>
<comment type="caution">
    <text evidence="1">The sequence shown here is derived from an EMBL/GenBank/DDBJ whole genome shotgun (WGS) entry which is preliminary data.</text>
</comment>
<accession>A0A329S9N4</accession>
<evidence type="ECO:0000313" key="1">
    <source>
        <dbReference type="EMBL" id="RAW33574.1"/>
    </source>
</evidence>
<evidence type="ECO:0000313" key="2">
    <source>
        <dbReference type="Proteomes" id="UP000251314"/>
    </source>
</evidence>
<dbReference type="VEuPathDB" id="FungiDB:PC110_g10095"/>
<dbReference type="Proteomes" id="UP000251314">
    <property type="component" value="Unassembled WGS sequence"/>
</dbReference>
<dbReference type="AlphaFoldDB" id="A0A329S9N4"/>
<name>A0A329S9N4_9STRA</name>
<dbReference type="OrthoDB" id="92464at2759"/>
<reference evidence="1 2" key="1">
    <citation type="submission" date="2018-01" db="EMBL/GenBank/DDBJ databases">
        <title>Draft genome of the strawberry crown rot pathogen Phytophthora cactorum.</title>
        <authorList>
            <person name="Armitage A.D."/>
            <person name="Lysoe E."/>
            <person name="Nellist C.F."/>
            <person name="Harrison R.J."/>
            <person name="Brurberg M.B."/>
        </authorList>
    </citation>
    <scope>NUCLEOTIDE SEQUENCE [LARGE SCALE GENOMIC DNA]</scope>
    <source>
        <strain evidence="1 2">10300</strain>
    </source>
</reference>